<proteinExistence type="predicted"/>
<dbReference type="AlphaFoldDB" id="I4BIC9"/>
<feature type="region of interest" description="Disordered" evidence="1">
    <location>
        <begin position="1"/>
        <end position="37"/>
    </location>
</feature>
<dbReference type="HOGENOM" id="CLU_3027420_0_0_11"/>
<dbReference type="RefSeq" id="WP_014815516.1">
    <property type="nucleotide sequence ID" value="NC_018027.1"/>
</dbReference>
<dbReference type="Proteomes" id="UP000006057">
    <property type="component" value="Chromosome"/>
</dbReference>
<reference evidence="2 3" key="1">
    <citation type="submission" date="2012-06" db="EMBL/GenBank/DDBJ databases">
        <title>Complete sequence of chromosome of Mycobacterium chubuense NBB4.</title>
        <authorList>
            <consortium name="US DOE Joint Genome Institute"/>
            <person name="Lucas S."/>
            <person name="Han J."/>
            <person name="Lapidus A."/>
            <person name="Cheng J.-F."/>
            <person name="Goodwin L."/>
            <person name="Pitluck S."/>
            <person name="Peters L."/>
            <person name="Mikhailova N."/>
            <person name="Teshima H."/>
            <person name="Detter J.C."/>
            <person name="Han C."/>
            <person name="Tapia R."/>
            <person name="Land M."/>
            <person name="Hauser L."/>
            <person name="Kyrpides N."/>
            <person name="Ivanova N."/>
            <person name="Pagani I."/>
            <person name="Mattes T."/>
            <person name="Holmes A."/>
            <person name="Rutledge P."/>
            <person name="Paulsen I."/>
            <person name="Coleman N."/>
            <person name="Woyke T."/>
        </authorList>
    </citation>
    <scope>NUCLEOTIDE SEQUENCE [LARGE SCALE GENOMIC DNA]</scope>
    <source>
        <strain evidence="2 3">NBB4</strain>
    </source>
</reference>
<protein>
    <submittedName>
        <fullName evidence="2">Uncharacterized protein</fullName>
    </submittedName>
</protein>
<sequence length="55" mass="5854">MDECPGSRRELSSDPPADRAATCPECGREVQVEPEETDDGLRFTVAPHARVVGGG</sequence>
<evidence type="ECO:0000313" key="3">
    <source>
        <dbReference type="Proteomes" id="UP000006057"/>
    </source>
</evidence>
<keyword evidence="3" id="KW-1185">Reference proteome</keyword>
<organism evidence="2 3">
    <name type="scientific">Mycolicibacterium chubuense (strain NBB4)</name>
    <name type="common">Mycobacterium chubuense</name>
    <dbReference type="NCBI Taxonomy" id="710421"/>
    <lineage>
        <taxon>Bacteria</taxon>
        <taxon>Bacillati</taxon>
        <taxon>Actinomycetota</taxon>
        <taxon>Actinomycetes</taxon>
        <taxon>Mycobacteriales</taxon>
        <taxon>Mycobacteriaceae</taxon>
        <taxon>Mycolicibacterium</taxon>
    </lineage>
</organism>
<gene>
    <name evidence="2" type="ordered locus">Mycch_2261</name>
</gene>
<dbReference type="STRING" id="710421.Mycch_2261"/>
<dbReference type="KEGG" id="mcb:Mycch_2261"/>
<dbReference type="eggNOG" id="ENOG50326Z0">
    <property type="taxonomic scope" value="Bacteria"/>
</dbReference>
<name>I4BIC9_MYCCN</name>
<dbReference type="PATRIC" id="fig|710421.3.peg.2256"/>
<dbReference type="EMBL" id="CP003053">
    <property type="protein sequence ID" value="AFM17036.1"/>
    <property type="molecule type" value="Genomic_DNA"/>
</dbReference>
<evidence type="ECO:0000256" key="1">
    <source>
        <dbReference type="SAM" id="MobiDB-lite"/>
    </source>
</evidence>
<accession>I4BIC9</accession>
<evidence type="ECO:0000313" key="2">
    <source>
        <dbReference type="EMBL" id="AFM17036.1"/>
    </source>
</evidence>
<feature type="compositionally biased region" description="Basic and acidic residues" evidence="1">
    <location>
        <begin position="1"/>
        <end position="12"/>
    </location>
</feature>